<proteinExistence type="inferred from homology"/>
<dbReference type="PANTHER" id="PTHR12542">
    <property type="entry name" value="EXOCYST COMPLEX PROTEIN EXO70"/>
    <property type="match status" value="1"/>
</dbReference>
<feature type="region of interest" description="Disordered" evidence="5">
    <location>
        <begin position="210"/>
        <end position="240"/>
    </location>
</feature>
<feature type="region of interest" description="Disordered" evidence="5">
    <location>
        <begin position="853"/>
        <end position="902"/>
    </location>
</feature>
<dbReference type="InterPro" id="IPR004140">
    <property type="entry name" value="Exo70"/>
</dbReference>
<feature type="domain" description="Exocyst complex subunit Exo70 C-terminal" evidence="6">
    <location>
        <begin position="325"/>
        <end position="658"/>
    </location>
</feature>
<dbReference type="InterPro" id="IPR016159">
    <property type="entry name" value="Cullin_repeat-like_dom_sf"/>
</dbReference>
<evidence type="ECO:0000313" key="8">
    <source>
        <dbReference type="Proteomes" id="UP000823674"/>
    </source>
</evidence>
<dbReference type="Proteomes" id="UP000823674">
    <property type="component" value="Chromosome A02"/>
</dbReference>
<evidence type="ECO:0000256" key="3">
    <source>
        <dbReference type="RuleBase" id="RU365026"/>
    </source>
</evidence>
<accession>A0ABQ7NC07</accession>
<feature type="region of interest" description="Disordered" evidence="5">
    <location>
        <begin position="930"/>
        <end position="960"/>
    </location>
</feature>
<feature type="compositionally biased region" description="Basic and acidic residues" evidence="5">
    <location>
        <begin position="1"/>
        <end position="28"/>
    </location>
</feature>
<dbReference type="Pfam" id="PF03081">
    <property type="entry name" value="Exo70_C"/>
    <property type="match status" value="1"/>
</dbReference>
<keyword evidence="3" id="KW-0653">Protein transport</keyword>
<dbReference type="Gene3D" id="1.20.1280.170">
    <property type="entry name" value="Exocyst complex component Exo70"/>
    <property type="match status" value="1"/>
</dbReference>
<feature type="coiled-coil region" evidence="4">
    <location>
        <begin position="68"/>
        <end position="95"/>
    </location>
</feature>
<feature type="region of interest" description="Disordered" evidence="5">
    <location>
        <begin position="1"/>
        <end position="68"/>
    </location>
</feature>
<evidence type="ECO:0000256" key="4">
    <source>
        <dbReference type="SAM" id="Coils"/>
    </source>
</evidence>
<dbReference type="EMBL" id="JADBGQ010000002">
    <property type="protein sequence ID" value="KAG5408438.1"/>
    <property type="molecule type" value="Genomic_DNA"/>
</dbReference>
<dbReference type="SUPFAM" id="SSF74788">
    <property type="entry name" value="Cullin repeat-like"/>
    <property type="match status" value="1"/>
</dbReference>
<reference evidence="7 8" key="1">
    <citation type="submission" date="2021-03" db="EMBL/GenBank/DDBJ databases">
        <authorList>
            <person name="King G.J."/>
            <person name="Bancroft I."/>
            <person name="Baten A."/>
            <person name="Bloomfield J."/>
            <person name="Borpatragohain P."/>
            <person name="He Z."/>
            <person name="Irish N."/>
            <person name="Irwin J."/>
            <person name="Liu K."/>
            <person name="Mauleon R.P."/>
            <person name="Moore J."/>
            <person name="Morris R."/>
            <person name="Ostergaard L."/>
            <person name="Wang B."/>
            <person name="Wells R."/>
        </authorList>
    </citation>
    <scope>NUCLEOTIDE SEQUENCE [LARGE SCALE GENOMIC DNA]</scope>
    <source>
        <strain evidence="7">R-o-18</strain>
        <tissue evidence="7">Leaf</tissue>
    </source>
</reference>
<dbReference type="Pfam" id="PF20669">
    <property type="entry name" value="Exo70_N"/>
    <property type="match status" value="1"/>
</dbReference>
<dbReference type="PANTHER" id="PTHR12542:SF93">
    <property type="entry name" value="EXOCYST COMPLEX COMPONENT EXO70C2"/>
    <property type="match status" value="1"/>
</dbReference>
<feature type="compositionally biased region" description="Basic and acidic residues" evidence="5">
    <location>
        <begin position="930"/>
        <end position="940"/>
    </location>
</feature>
<feature type="compositionally biased region" description="Basic and acidic residues" evidence="5">
    <location>
        <begin position="36"/>
        <end position="61"/>
    </location>
</feature>
<comment type="function">
    <text evidence="3">Component of the exocyst complex.</text>
</comment>
<comment type="caution">
    <text evidence="7">The sequence shown here is derived from an EMBL/GenBank/DDBJ whole genome shotgun (WGS) entry which is preliminary data.</text>
</comment>
<evidence type="ECO:0000313" key="7">
    <source>
        <dbReference type="EMBL" id="KAG5408438.1"/>
    </source>
</evidence>
<organism evidence="7 8">
    <name type="scientific">Brassica rapa subsp. trilocularis</name>
    <dbReference type="NCBI Taxonomy" id="1813537"/>
    <lineage>
        <taxon>Eukaryota</taxon>
        <taxon>Viridiplantae</taxon>
        <taxon>Streptophyta</taxon>
        <taxon>Embryophyta</taxon>
        <taxon>Tracheophyta</taxon>
        <taxon>Spermatophyta</taxon>
        <taxon>Magnoliopsida</taxon>
        <taxon>eudicotyledons</taxon>
        <taxon>Gunneridae</taxon>
        <taxon>Pentapetalae</taxon>
        <taxon>rosids</taxon>
        <taxon>malvids</taxon>
        <taxon>Brassicales</taxon>
        <taxon>Brassicaceae</taxon>
        <taxon>Brassiceae</taxon>
        <taxon>Brassica</taxon>
    </lineage>
</organism>
<gene>
    <name evidence="7" type="primary">A02p005850.1_BraROA</name>
    <name evidence="7" type="ORF">IGI04_004757</name>
</gene>
<keyword evidence="2 3" id="KW-0813">Transport</keyword>
<feature type="compositionally biased region" description="Basic and acidic residues" evidence="5">
    <location>
        <begin position="221"/>
        <end position="231"/>
    </location>
</feature>
<protein>
    <recommendedName>
        <fullName evidence="3">Exocyst subunit Exo70 family protein</fullName>
    </recommendedName>
</protein>
<evidence type="ECO:0000256" key="5">
    <source>
        <dbReference type="SAM" id="MobiDB-lite"/>
    </source>
</evidence>
<keyword evidence="4" id="KW-0175">Coiled coil</keyword>
<evidence type="ECO:0000259" key="6">
    <source>
        <dbReference type="Pfam" id="PF03081"/>
    </source>
</evidence>
<name>A0ABQ7NC07_BRACM</name>
<dbReference type="InterPro" id="IPR046364">
    <property type="entry name" value="Exo70_C"/>
</dbReference>
<comment type="similarity">
    <text evidence="1 3">Belongs to the EXO70 family.</text>
</comment>
<evidence type="ECO:0000256" key="1">
    <source>
        <dbReference type="ARBA" id="ARBA00006756"/>
    </source>
</evidence>
<keyword evidence="8" id="KW-1185">Reference proteome</keyword>
<keyword evidence="3" id="KW-0268">Exocytosis</keyword>
<evidence type="ECO:0000256" key="2">
    <source>
        <dbReference type="ARBA" id="ARBA00022448"/>
    </source>
</evidence>
<sequence length="960" mass="110346">MEKNDKEPDDHHDHDLKDKSSGEEKCDVVSDAQPPDDTHHEDGINKDNVDETDHDQRDKVDSPLVQEVPEITQTLESLSEELDQLLSTLSLHQEQYKDSAKEKEEEDDDYFQIPQFVGKFLDLFEDKLSKHDSGEPKTTWYQDPEEVSSLLDAVDRVSNLMRLLHNTKSCVDHHEPLINHAGSIQQRAMAFLEDEFRILLEESVIKEAAVVTDDNSSQRKSSADQQDHHNDAVVSQDQDQMVVPEHGDQEIEYPGYSEEMVMLLKNIAEKMKAGEYACECREVYLVSRRNILMSTLKQDCEFEKVSIDEVLKMSWDALEREIPIWNKTFKNCSSLFFPGEFKLAEKIFPGDEGSLFCIVTHSLAIQLLGFYEAVAMTKRSTEKLFKILDIYETLRDSFPAMEKLFPEELCSELRNEVNSARSQLGETAINIFLDLENSIKSDSSKTPVPGGAVHPLTRYTMNYLKYSCEYKDTLEQVFKSHSTMEREEEEEEKKKEENSPFASQLMRIMDFLDGNMEAKSKLYKDIPLSCIFMMNNGRYIVQKIKGSAEIHEVMGDTWCRRRSSELRNYHKNYQRETWGKLLGFLGHEGLMHNGKIVKPNLKERFKSFNATFDEIHKTQTTWVVNDEQLQSELRVSITAVMIPAYRAFMARFGQYLDPGRQTEKKHFLLFNGHGQEKNIVRIHVRHTLAGSFSLRIGLSVIGTKLIAFTAEEVYPKRSFSMADQRRKRITSATSQKKKKFGSGDHHISLEWDNNRSKVVSKKEQVGLSLRHLREFVDSVPPPRRSLLAQVCTVPHETFQLDNLSLVRFGGIAYPLALVVQQLLGGENFHFGSPFLDWLVTVCNSDRTQRRPKSCAVEKEKSQRPLLPQENAVNVGVKARKRDKLPKLSVQQSDGAKYGKRYSHRNKDVINSLERELKDKLNAENSLQKHDVELDLRKNDQESLNPNQRGDLAPDWPGKTG</sequence>